<dbReference type="EMBL" id="JAGFBS010000004">
    <property type="protein sequence ID" value="KAG6379809.1"/>
    <property type="molecule type" value="Genomic_DNA"/>
</dbReference>
<dbReference type="Proteomes" id="UP000683000">
    <property type="component" value="Unassembled WGS sequence"/>
</dbReference>
<sequence>MLSDDKARRAFQYVGHMIKNKLVFLTIQEEVTLHICVKFMETYSTKAHQHLASLECAPELQGLQVIPSRWIMVMSGALNLQFVHGDIWDVNVMVSENNEFMFVNLNWSGRVGKAWYPD</sequence>
<gene>
    <name evidence="1" type="ORF">JVT61DRAFT_10355</name>
</gene>
<evidence type="ECO:0000313" key="2">
    <source>
        <dbReference type="Proteomes" id="UP000683000"/>
    </source>
</evidence>
<proteinExistence type="predicted"/>
<reference evidence="1" key="1">
    <citation type="submission" date="2021-03" db="EMBL/GenBank/DDBJ databases">
        <title>Evolutionary innovations through gain and loss of genes in the ectomycorrhizal Boletales.</title>
        <authorList>
            <person name="Wu G."/>
            <person name="Miyauchi S."/>
            <person name="Morin E."/>
            <person name="Yang Z.-L."/>
            <person name="Xu J."/>
            <person name="Martin F.M."/>
        </authorList>
    </citation>
    <scope>NUCLEOTIDE SEQUENCE</scope>
    <source>
        <strain evidence="1">BR01</strain>
    </source>
</reference>
<dbReference type="AlphaFoldDB" id="A0A8I2YUS2"/>
<accession>A0A8I2YUS2</accession>
<comment type="caution">
    <text evidence="1">The sequence shown here is derived from an EMBL/GenBank/DDBJ whole genome shotgun (WGS) entry which is preliminary data.</text>
</comment>
<keyword evidence="2" id="KW-1185">Reference proteome</keyword>
<evidence type="ECO:0000313" key="1">
    <source>
        <dbReference type="EMBL" id="KAG6379809.1"/>
    </source>
</evidence>
<organism evidence="1 2">
    <name type="scientific">Boletus reticuloceps</name>
    <dbReference type="NCBI Taxonomy" id="495285"/>
    <lineage>
        <taxon>Eukaryota</taxon>
        <taxon>Fungi</taxon>
        <taxon>Dikarya</taxon>
        <taxon>Basidiomycota</taxon>
        <taxon>Agaricomycotina</taxon>
        <taxon>Agaricomycetes</taxon>
        <taxon>Agaricomycetidae</taxon>
        <taxon>Boletales</taxon>
        <taxon>Boletineae</taxon>
        <taxon>Boletaceae</taxon>
        <taxon>Boletoideae</taxon>
        <taxon>Boletus</taxon>
    </lineage>
</organism>
<protein>
    <recommendedName>
        <fullName evidence="3">Aminoglycoside phosphotransferase domain-containing protein</fullName>
    </recommendedName>
</protein>
<name>A0A8I2YUS2_9AGAM</name>
<evidence type="ECO:0008006" key="3">
    <source>
        <dbReference type="Google" id="ProtNLM"/>
    </source>
</evidence>
<dbReference type="OrthoDB" id="3247966at2759"/>